<evidence type="ECO:0000313" key="3">
    <source>
        <dbReference type="Proteomes" id="UP000420562"/>
    </source>
</evidence>
<gene>
    <name evidence="2" type="ORF">F6V25_06080</name>
</gene>
<protein>
    <submittedName>
        <fullName evidence="2">Cobalt ABC transporter permease</fullName>
    </submittedName>
</protein>
<reference evidence="2 3" key="1">
    <citation type="submission" date="2019-09" db="EMBL/GenBank/DDBJ databases">
        <title>Geobacter sp. Red96, a novel strain isolated from paddy soil.</title>
        <authorList>
            <person name="Xu Z."/>
            <person name="Masuda Y."/>
            <person name="Itoh H."/>
            <person name="Senoo K."/>
        </authorList>
    </citation>
    <scope>NUCLEOTIDE SEQUENCE [LARGE SCALE GENOMIC DNA]</scope>
    <source>
        <strain evidence="2 3">Red96</strain>
    </source>
</reference>
<proteinExistence type="predicted"/>
<dbReference type="Proteomes" id="UP000420562">
    <property type="component" value="Unassembled WGS sequence"/>
</dbReference>
<comment type="caution">
    <text evidence="2">The sequence shown here is derived from an EMBL/GenBank/DDBJ whole genome shotgun (WGS) entry which is preliminary data.</text>
</comment>
<evidence type="ECO:0000313" key="2">
    <source>
        <dbReference type="EMBL" id="KAB0666041.1"/>
    </source>
</evidence>
<accession>A0A7J4ZSH5</accession>
<dbReference type="AlphaFoldDB" id="A0A7J4ZSH5"/>
<dbReference type="EMBL" id="VZQZ01000003">
    <property type="protein sequence ID" value="KAB0666041.1"/>
    <property type="molecule type" value="Genomic_DNA"/>
</dbReference>
<keyword evidence="1" id="KW-0812">Transmembrane</keyword>
<name>A0A7J4ZSH5_9BACT</name>
<sequence>MKRRIIMISVLLWSMATVSPAVEQWQGIDETVVQKIAREHGREARKPLIDTGEGDIQLFVFLLAGAVGGFAAGYCWRALLDGRKKEDRTKE</sequence>
<keyword evidence="1" id="KW-1133">Transmembrane helix</keyword>
<organism evidence="2 3">
    <name type="scientific">Oryzomonas japonica</name>
    <dbReference type="NCBI Taxonomy" id="2603858"/>
    <lineage>
        <taxon>Bacteria</taxon>
        <taxon>Pseudomonadati</taxon>
        <taxon>Thermodesulfobacteriota</taxon>
        <taxon>Desulfuromonadia</taxon>
        <taxon>Geobacterales</taxon>
        <taxon>Geobacteraceae</taxon>
        <taxon>Oryzomonas</taxon>
    </lineage>
</organism>
<keyword evidence="1" id="KW-0472">Membrane</keyword>
<feature type="transmembrane region" description="Helical" evidence="1">
    <location>
        <begin position="56"/>
        <end position="80"/>
    </location>
</feature>
<keyword evidence="3" id="KW-1185">Reference proteome</keyword>
<evidence type="ECO:0000256" key="1">
    <source>
        <dbReference type="SAM" id="Phobius"/>
    </source>
</evidence>